<protein>
    <submittedName>
        <fullName evidence="1">YhfX family PLP-dependent enzyme</fullName>
    </submittedName>
</protein>
<keyword evidence="2" id="KW-1185">Reference proteome</keyword>
<accession>A0AC61R4N0</accession>
<proteinExistence type="predicted"/>
<sequence>MFLEKMVERNPELVETGLRLLGEGAILPDTYVVDVDRFLANAKAILDEADEQGIALYFMLKQVGRNPWLAKKLVELGYPGAVAVDFREAKILMDHGVPICNVGHLVQIPRGFLKDIVAYEPTYMTVFTMEKIREIDAEAARQGKTQKLLLKVVGPDDMLYSGQHAGFELDALDEVVEQIQTLDHVRIGGVTSFPCFLVDEQTGEANPTPNLDTLLAARVILERHGVETINVNAPSATCVGTLKAMGAYPDITSAEPGHGLSGTTPLHARRNEPEVPCVVYMSEVSHNFRGHAYCFGGGHYRRSHVKHALVGTNLANAVVADVIAPELPCIDYYFELGQEFPVSAPVCMAFRFQIFVTRSHVALVEGLAGGTPRLAGLFDSQGRSQTWEDLS</sequence>
<reference evidence="1" key="1">
    <citation type="submission" date="2019-04" db="EMBL/GenBank/DDBJ databases">
        <title>Microbes associate with the intestines of laboratory mice.</title>
        <authorList>
            <person name="Navarre W."/>
            <person name="Wong E."/>
            <person name="Huang K."/>
            <person name="Tropini C."/>
            <person name="Ng K."/>
            <person name="Yu B."/>
        </authorList>
    </citation>
    <scope>NUCLEOTIDE SEQUENCE</scope>
    <source>
        <strain evidence="1">NM09_H32</strain>
    </source>
</reference>
<dbReference type="EMBL" id="SRYG01000028">
    <property type="protein sequence ID" value="TGY64928.1"/>
    <property type="molecule type" value="Genomic_DNA"/>
</dbReference>
<organism evidence="1 2">
    <name type="scientific">Dubosiella muris</name>
    <dbReference type="NCBI Taxonomy" id="3038133"/>
    <lineage>
        <taxon>Bacteria</taxon>
        <taxon>Bacillati</taxon>
        <taxon>Bacillota</taxon>
        <taxon>Erysipelotrichia</taxon>
        <taxon>Erysipelotrichales</taxon>
        <taxon>Erysipelotrichaceae</taxon>
        <taxon>Dubosiella</taxon>
    </lineage>
</organism>
<gene>
    <name evidence="1" type="ORF">E5336_11055</name>
</gene>
<comment type="caution">
    <text evidence="1">The sequence shown here is derived from an EMBL/GenBank/DDBJ whole genome shotgun (WGS) entry which is preliminary data.</text>
</comment>
<evidence type="ECO:0000313" key="1">
    <source>
        <dbReference type="EMBL" id="TGY64928.1"/>
    </source>
</evidence>
<evidence type="ECO:0000313" key="2">
    <source>
        <dbReference type="Proteomes" id="UP000308836"/>
    </source>
</evidence>
<dbReference type="Proteomes" id="UP000308836">
    <property type="component" value="Unassembled WGS sequence"/>
</dbReference>
<name>A0AC61R4N0_9FIRM</name>